<evidence type="ECO:0000259" key="8">
    <source>
        <dbReference type="Pfam" id="PF21153"/>
    </source>
</evidence>
<accession>A0A7R9BJU7</accession>
<evidence type="ECO:0000256" key="1">
    <source>
        <dbReference type="ARBA" id="ARBA00022692"/>
    </source>
</evidence>
<evidence type="ECO:0000313" key="10">
    <source>
        <dbReference type="Proteomes" id="UP000678499"/>
    </source>
</evidence>
<evidence type="ECO:0000256" key="3">
    <source>
        <dbReference type="ARBA" id="ARBA00022989"/>
    </source>
</evidence>
<dbReference type="EMBL" id="OA882401">
    <property type="protein sequence ID" value="CAD7275147.1"/>
    <property type="molecule type" value="Genomic_DNA"/>
</dbReference>
<dbReference type="GO" id="GO:0070072">
    <property type="term" value="P:vacuolar proton-transporting V-type ATPase complex assembly"/>
    <property type="evidence" value="ECO:0007669"/>
    <property type="project" value="InterPro"/>
</dbReference>
<evidence type="ECO:0000256" key="4">
    <source>
        <dbReference type="ARBA" id="ARBA00023136"/>
    </source>
</evidence>
<dbReference type="Pfam" id="PF21153">
    <property type="entry name" value="NSUN5_N"/>
    <property type="match status" value="1"/>
</dbReference>
<feature type="transmembrane region" description="Helical" evidence="7">
    <location>
        <begin position="160"/>
        <end position="181"/>
    </location>
</feature>
<dbReference type="InterPro" id="IPR048889">
    <property type="entry name" value="NSUN5_RCM1_N"/>
</dbReference>
<dbReference type="Proteomes" id="UP000678499">
    <property type="component" value="Unassembled WGS sequence"/>
</dbReference>
<dbReference type="GO" id="GO:0031410">
    <property type="term" value="C:cytoplasmic vesicle"/>
    <property type="evidence" value="ECO:0007669"/>
    <property type="project" value="UniProtKB-KW"/>
</dbReference>
<reference evidence="9" key="1">
    <citation type="submission" date="2020-11" db="EMBL/GenBank/DDBJ databases">
        <authorList>
            <person name="Tran Van P."/>
        </authorList>
    </citation>
    <scope>NUCLEOTIDE SEQUENCE</scope>
</reference>
<dbReference type="Pfam" id="PF09446">
    <property type="entry name" value="VMA21"/>
    <property type="match status" value="1"/>
</dbReference>
<feature type="region of interest" description="Disordered" evidence="6">
    <location>
        <begin position="227"/>
        <end position="252"/>
    </location>
</feature>
<evidence type="ECO:0000256" key="5">
    <source>
        <dbReference type="ARBA" id="ARBA00023329"/>
    </source>
</evidence>
<dbReference type="OrthoDB" id="160405at2759"/>
<evidence type="ECO:0000313" key="9">
    <source>
        <dbReference type="EMBL" id="CAD7275147.1"/>
    </source>
</evidence>
<dbReference type="EMBL" id="CAJPEX010000364">
    <property type="protein sequence ID" value="CAG0915299.1"/>
    <property type="molecule type" value="Genomic_DNA"/>
</dbReference>
<evidence type="ECO:0000256" key="7">
    <source>
        <dbReference type="SAM" id="Phobius"/>
    </source>
</evidence>
<protein>
    <recommendedName>
        <fullName evidence="8">NSUN5/RCM1 N-terminal domain-containing protein</fullName>
    </recommendedName>
</protein>
<keyword evidence="2" id="KW-0256">Endoplasmic reticulum</keyword>
<evidence type="ECO:0000256" key="6">
    <source>
        <dbReference type="SAM" id="MobiDB-lite"/>
    </source>
</evidence>
<keyword evidence="3 7" id="KW-1133">Transmembrane helix</keyword>
<keyword evidence="4 7" id="KW-0472">Membrane</keyword>
<evidence type="ECO:0000256" key="2">
    <source>
        <dbReference type="ARBA" id="ARBA00022824"/>
    </source>
</evidence>
<keyword evidence="1 7" id="KW-0812">Transmembrane</keyword>
<feature type="domain" description="NSUN5/RCM1 N-terminal" evidence="8">
    <location>
        <begin position="51"/>
        <end position="123"/>
    </location>
</feature>
<keyword evidence="10" id="KW-1185">Reference proteome</keyword>
<dbReference type="InterPro" id="IPR019013">
    <property type="entry name" value="Vma21"/>
</dbReference>
<name>A0A7R9BJU7_9CRUS</name>
<gene>
    <name evidence="9" type="ORF">NMOB1V02_LOCUS2950</name>
</gene>
<keyword evidence="5" id="KW-0968">Cytoplasmic vesicle</keyword>
<sequence>MAEEPGRVKIVRTPRLYRCAANVFRGVIGRDASLKALIHSVKHPNKRGIQGLVCKTLQHSSELDHILEGTDFLSKAKVDENLGKVLIAELLWGKGFVQGDSSAVKAVPAGRVQALKRNLRPILRRNKAHFETVGEMENQVDTRGQPAVPVNNPSSVLAGLAWYSFLMMTMPLGVFVGIRRVGDDFNLFGDSKFHSYACAAIGAVLTVYLVIAKYVHRAYVEDSQESVADAGGDVGRSPEASQTLAPAHKKED</sequence>
<dbReference type="AlphaFoldDB" id="A0A7R9BJU7"/>
<organism evidence="9">
    <name type="scientific">Notodromas monacha</name>
    <dbReference type="NCBI Taxonomy" id="399045"/>
    <lineage>
        <taxon>Eukaryota</taxon>
        <taxon>Metazoa</taxon>
        <taxon>Ecdysozoa</taxon>
        <taxon>Arthropoda</taxon>
        <taxon>Crustacea</taxon>
        <taxon>Oligostraca</taxon>
        <taxon>Ostracoda</taxon>
        <taxon>Podocopa</taxon>
        <taxon>Podocopida</taxon>
        <taxon>Cypridocopina</taxon>
        <taxon>Cypridoidea</taxon>
        <taxon>Cyprididae</taxon>
        <taxon>Notodromas</taxon>
    </lineage>
</organism>
<feature type="transmembrane region" description="Helical" evidence="7">
    <location>
        <begin position="193"/>
        <end position="211"/>
    </location>
</feature>
<proteinExistence type="predicted"/>